<dbReference type="InterPro" id="IPR045864">
    <property type="entry name" value="aa-tRNA-synth_II/BPL/LPL"/>
</dbReference>
<evidence type="ECO:0000256" key="2">
    <source>
        <dbReference type="ARBA" id="ARBA00023267"/>
    </source>
</evidence>
<protein>
    <recommendedName>
        <fullName evidence="3">biotin--[biotin carboxyl-carrier protein] ligase</fullName>
        <ecNumber evidence="3">6.3.4.15</ecNumber>
    </recommendedName>
</protein>
<name>A0A261F2V4_9BIFI</name>
<evidence type="ECO:0000259" key="5">
    <source>
        <dbReference type="PROSITE" id="PS51733"/>
    </source>
</evidence>
<reference evidence="6 7" key="1">
    <citation type="journal article" date="2017" name="BMC Genomics">
        <title>Comparative genomic and phylogenomic analyses of the Bifidobacteriaceae family.</title>
        <authorList>
            <person name="Lugli G.A."/>
            <person name="Milani C."/>
            <person name="Turroni F."/>
            <person name="Duranti S."/>
            <person name="Mancabelli L."/>
            <person name="Mangifesta M."/>
            <person name="Ferrario C."/>
            <person name="Modesto M."/>
            <person name="Mattarelli P."/>
            <person name="Jiri K."/>
            <person name="van Sinderen D."/>
            <person name="Ventura M."/>
        </authorList>
    </citation>
    <scope>NUCLEOTIDE SEQUENCE [LARGE SCALE GENOMIC DNA]</scope>
    <source>
        <strain evidence="6 7">DSM 24744</strain>
    </source>
</reference>
<dbReference type="InterPro" id="IPR004408">
    <property type="entry name" value="Biotin_CoA_COase_ligase"/>
</dbReference>
<dbReference type="SUPFAM" id="SSF55681">
    <property type="entry name" value="Class II aaRS and biotin synthetases"/>
    <property type="match status" value="1"/>
</dbReference>
<organism evidence="6 7">
    <name type="scientific">Pseudoscardovia suis</name>
    <dbReference type="NCBI Taxonomy" id="987063"/>
    <lineage>
        <taxon>Bacteria</taxon>
        <taxon>Bacillati</taxon>
        <taxon>Actinomycetota</taxon>
        <taxon>Actinomycetes</taxon>
        <taxon>Bifidobacteriales</taxon>
        <taxon>Bifidobacteriaceae</taxon>
        <taxon>Pseudoscardovia</taxon>
    </lineage>
</organism>
<dbReference type="PROSITE" id="PS51733">
    <property type="entry name" value="BPL_LPL_CATALYTIC"/>
    <property type="match status" value="1"/>
</dbReference>
<dbReference type="GO" id="GO:0005737">
    <property type="term" value="C:cytoplasm"/>
    <property type="evidence" value="ECO:0007669"/>
    <property type="project" value="TreeGrafter"/>
</dbReference>
<dbReference type="NCBIfam" id="TIGR00121">
    <property type="entry name" value="birA_ligase"/>
    <property type="match status" value="1"/>
</dbReference>
<dbReference type="Pfam" id="PF03099">
    <property type="entry name" value="BPL_LplA_LipB"/>
    <property type="match status" value="1"/>
</dbReference>
<dbReference type="AlphaFoldDB" id="A0A261F2V4"/>
<dbReference type="CDD" id="cd16442">
    <property type="entry name" value="BPL"/>
    <property type="match status" value="1"/>
</dbReference>
<dbReference type="Gene3D" id="3.30.930.10">
    <property type="entry name" value="Bira Bifunctional Protein, Domain 2"/>
    <property type="match status" value="1"/>
</dbReference>
<dbReference type="GO" id="GO:0004077">
    <property type="term" value="F:biotin--[biotin carboxyl-carrier protein] ligase activity"/>
    <property type="evidence" value="ECO:0007669"/>
    <property type="project" value="UniProtKB-EC"/>
</dbReference>
<keyword evidence="7" id="KW-1185">Reference proteome</keyword>
<evidence type="ECO:0000256" key="3">
    <source>
        <dbReference type="ARBA" id="ARBA00024227"/>
    </source>
</evidence>
<dbReference type="PANTHER" id="PTHR12835:SF5">
    <property type="entry name" value="BIOTIN--PROTEIN LIGASE"/>
    <property type="match status" value="1"/>
</dbReference>
<feature type="region of interest" description="Disordered" evidence="4">
    <location>
        <begin position="277"/>
        <end position="299"/>
    </location>
</feature>
<comment type="caution">
    <text evidence="6">The sequence shown here is derived from an EMBL/GenBank/DDBJ whole genome shotgun (WGS) entry which is preliminary data.</text>
</comment>
<proteinExistence type="predicted"/>
<dbReference type="PANTHER" id="PTHR12835">
    <property type="entry name" value="BIOTIN PROTEIN LIGASE"/>
    <property type="match status" value="1"/>
</dbReference>
<dbReference type="Proteomes" id="UP000216454">
    <property type="component" value="Unassembled WGS sequence"/>
</dbReference>
<evidence type="ECO:0000256" key="1">
    <source>
        <dbReference type="ARBA" id="ARBA00022598"/>
    </source>
</evidence>
<dbReference type="InterPro" id="IPR004143">
    <property type="entry name" value="BPL_LPL_catalytic"/>
</dbReference>
<feature type="domain" description="BPL/LPL catalytic" evidence="5">
    <location>
        <begin position="7"/>
        <end position="201"/>
    </location>
</feature>
<evidence type="ECO:0000313" key="7">
    <source>
        <dbReference type="Proteomes" id="UP000216454"/>
    </source>
</evidence>
<dbReference type="EC" id="6.3.4.15" evidence="3"/>
<dbReference type="EMBL" id="MWWQ01000004">
    <property type="protein sequence ID" value="OZG53452.1"/>
    <property type="molecule type" value="Genomic_DNA"/>
</dbReference>
<evidence type="ECO:0000256" key="4">
    <source>
        <dbReference type="SAM" id="MobiDB-lite"/>
    </source>
</evidence>
<accession>A0A261F2V4</accession>
<evidence type="ECO:0000313" key="6">
    <source>
        <dbReference type="EMBL" id="OZG53452.1"/>
    </source>
</evidence>
<gene>
    <name evidence="6" type="ORF">PSSU_0218</name>
</gene>
<dbReference type="Gene3D" id="2.30.30.100">
    <property type="match status" value="1"/>
</dbReference>
<keyword evidence="2" id="KW-0092">Biotin</keyword>
<dbReference type="Pfam" id="PF02237">
    <property type="entry name" value="BPL_C"/>
    <property type="match status" value="1"/>
</dbReference>
<dbReference type="InterPro" id="IPR003142">
    <property type="entry name" value="BPL_C"/>
</dbReference>
<keyword evidence="1 6" id="KW-0436">Ligase</keyword>
<sequence>MRVPDVIAADRCVVLDTVESTNTQARKLLSETIMADENRFPLYVLLADEQTGGRGRLGRTWMSGRNTSFLSSFVVRIPTALATGATSGWLTTIAGIDAVESLRSIAREHGVDPSHIGLKWPNDMYWDDCKLGGILTELAAVHTGLTDDAVVIFGIGINLFLSDRPTRIATSLHRHVPGLPAYPVLRNELAQLIAQRLRVDVQHYCEGAQSSIPRFAKRATALSCTIGRRVSAELPGGTRITGTAIAIRPNAALEIRTNDGDMVSVTAGDVGLIPQAMPGQEPSANAAGSAMPAHSLRLG</sequence>